<name>A0A4R5NJT2_9LACO</name>
<keyword evidence="3" id="KW-1185">Reference proteome</keyword>
<gene>
    <name evidence="2" type="ORF">C5L30_000266</name>
</gene>
<evidence type="ECO:0008006" key="4">
    <source>
        <dbReference type="Google" id="ProtNLM"/>
    </source>
</evidence>
<evidence type="ECO:0000256" key="1">
    <source>
        <dbReference type="SAM" id="Coils"/>
    </source>
</evidence>
<comment type="caution">
    <text evidence="2">The sequence shown here is derived from an EMBL/GenBank/DDBJ whole genome shotgun (WGS) entry which is preliminary data.</text>
</comment>
<reference evidence="2 3" key="1">
    <citation type="journal article" date="2019" name="Appl. Microbiol. Biotechnol.">
        <title>Uncovering carbohydrate metabolism through a genotype-phenotype association study of 56 lactic acid bacteria genomes.</title>
        <authorList>
            <person name="Buron-Moles G."/>
            <person name="Chailyan A."/>
            <person name="Dolejs I."/>
            <person name="Forster J."/>
            <person name="Miks M.H."/>
        </authorList>
    </citation>
    <scope>NUCLEOTIDE SEQUENCE [LARGE SCALE GENOMIC DNA]</scope>
    <source>
        <strain evidence="2 3">ATCC 29644</strain>
    </source>
</reference>
<proteinExistence type="predicted"/>
<dbReference type="Proteomes" id="UP000295257">
    <property type="component" value="Unassembled WGS sequence"/>
</dbReference>
<evidence type="ECO:0000313" key="3">
    <source>
        <dbReference type="Proteomes" id="UP000295257"/>
    </source>
</evidence>
<protein>
    <recommendedName>
        <fullName evidence="4">Siphovirus Gp157 family protein</fullName>
    </recommendedName>
</protein>
<keyword evidence="1" id="KW-0175">Coiled coil</keyword>
<dbReference type="EMBL" id="PUFN01000004">
    <property type="protein sequence ID" value="TDG74550.1"/>
    <property type="molecule type" value="Genomic_DNA"/>
</dbReference>
<dbReference type="STRING" id="1612.ABB44_07990"/>
<accession>A0A4R5NJT2</accession>
<evidence type="ECO:0000313" key="2">
    <source>
        <dbReference type="EMBL" id="TDG74550.1"/>
    </source>
</evidence>
<feature type="coiled-coil region" evidence="1">
    <location>
        <begin position="47"/>
        <end position="92"/>
    </location>
</feature>
<sequence length="162" mass="18122">MSLMATLYDLTGKYLQLAELAEETDPQLFSDTMDSITDAIEDKAVGYAKVDKELAKDEKALKEEAKRLTDRAASIARNRKNLKGNLQEAMESTGQSKIKTPEFTIYIQNNTPALRIFDESEIPAYLGKTTTVPDKSRIKKMLKEGKDVPGAELIQGSSLRYR</sequence>
<organism evidence="2 3">
    <name type="scientific">Companilactobacillus farciminis</name>
    <dbReference type="NCBI Taxonomy" id="1612"/>
    <lineage>
        <taxon>Bacteria</taxon>
        <taxon>Bacillati</taxon>
        <taxon>Bacillota</taxon>
        <taxon>Bacilli</taxon>
        <taxon>Lactobacillales</taxon>
        <taxon>Lactobacillaceae</taxon>
        <taxon>Companilactobacillus</taxon>
    </lineage>
</organism>
<dbReference type="InterPro" id="IPR008840">
    <property type="entry name" value="Sipho_Gp157"/>
</dbReference>
<dbReference type="Pfam" id="PF05565">
    <property type="entry name" value="Sipho_Gp157"/>
    <property type="match status" value="1"/>
</dbReference>
<dbReference type="AlphaFoldDB" id="A0A4R5NJT2"/>